<evidence type="ECO:0000313" key="2">
    <source>
        <dbReference type="EMBL" id="GGN94129.1"/>
    </source>
</evidence>
<evidence type="ECO:0000313" key="3">
    <source>
        <dbReference type="Proteomes" id="UP000605784"/>
    </source>
</evidence>
<feature type="transmembrane region" description="Helical" evidence="1">
    <location>
        <begin position="65"/>
        <end position="94"/>
    </location>
</feature>
<protein>
    <submittedName>
        <fullName evidence="2">Uncharacterized protein</fullName>
    </submittedName>
</protein>
<keyword evidence="1" id="KW-1133">Transmembrane helix</keyword>
<accession>A0A830GLS9</accession>
<reference evidence="2" key="2">
    <citation type="submission" date="2020-09" db="EMBL/GenBank/DDBJ databases">
        <authorList>
            <person name="Sun Q."/>
            <person name="Ohkuma M."/>
        </authorList>
    </citation>
    <scope>NUCLEOTIDE SEQUENCE</scope>
    <source>
        <strain evidence="2">JCM 17820</strain>
    </source>
</reference>
<comment type="caution">
    <text evidence="2">The sequence shown here is derived from an EMBL/GenBank/DDBJ whole genome shotgun (WGS) entry which is preliminary data.</text>
</comment>
<evidence type="ECO:0000256" key="1">
    <source>
        <dbReference type="SAM" id="Phobius"/>
    </source>
</evidence>
<sequence>MPNSEATISAGIMILGAFIAGVAASIRSSDPNAAGLRAGFIGGVLGLLTFISAAGLTPTGSLPRLVFVVFASGLVVCVAPLFGLGFGHIGGWIANAVISRLTTRAATI</sequence>
<name>A0A830GLS9_9EURY</name>
<feature type="transmembrane region" description="Helical" evidence="1">
    <location>
        <begin position="6"/>
        <end position="26"/>
    </location>
</feature>
<keyword evidence="3" id="KW-1185">Reference proteome</keyword>
<feature type="transmembrane region" description="Helical" evidence="1">
    <location>
        <begin position="38"/>
        <end position="59"/>
    </location>
</feature>
<dbReference type="EMBL" id="BMOU01000003">
    <property type="protein sequence ID" value="GGN94129.1"/>
    <property type="molecule type" value="Genomic_DNA"/>
</dbReference>
<organism evidence="2 3">
    <name type="scientific">Haloarcula pellucida</name>
    <dbReference type="NCBI Taxonomy" id="1427151"/>
    <lineage>
        <taxon>Archaea</taxon>
        <taxon>Methanobacteriati</taxon>
        <taxon>Methanobacteriota</taxon>
        <taxon>Stenosarchaea group</taxon>
        <taxon>Halobacteria</taxon>
        <taxon>Halobacteriales</taxon>
        <taxon>Haloarculaceae</taxon>
        <taxon>Haloarcula</taxon>
    </lineage>
</organism>
<keyword evidence="1" id="KW-0812">Transmembrane</keyword>
<dbReference type="AlphaFoldDB" id="A0A830GLS9"/>
<keyword evidence="1" id="KW-0472">Membrane</keyword>
<gene>
    <name evidence="2" type="ORF">GCM10009030_20190</name>
</gene>
<reference evidence="2" key="1">
    <citation type="journal article" date="2014" name="Int. J. Syst. Evol. Microbiol.">
        <title>Complete genome sequence of Corynebacterium casei LMG S-19264T (=DSM 44701T), isolated from a smear-ripened cheese.</title>
        <authorList>
            <consortium name="US DOE Joint Genome Institute (JGI-PGF)"/>
            <person name="Walter F."/>
            <person name="Albersmeier A."/>
            <person name="Kalinowski J."/>
            <person name="Ruckert C."/>
        </authorList>
    </citation>
    <scope>NUCLEOTIDE SEQUENCE</scope>
    <source>
        <strain evidence="2">JCM 17820</strain>
    </source>
</reference>
<proteinExistence type="predicted"/>
<dbReference type="Proteomes" id="UP000605784">
    <property type="component" value="Unassembled WGS sequence"/>
</dbReference>